<evidence type="ECO:0000313" key="2">
    <source>
        <dbReference type="EMBL" id="QIL02532.1"/>
    </source>
</evidence>
<dbReference type="EMBL" id="CP049871">
    <property type="protein sequence ID" value="QIL02532.1"/>
    <property type="molecule type" value="Genomic_DNA"/>
</dbReference>
<organism evidence="2 3">
    <name type="scientific">Sphingomonas sinipercae</name>
    <dbReference type="NCBI Taxonomy" id="2714944"/>
    <lineage>
        <taxon>Bacteria</taxon>
        <taxon>Pseudomonadati</taxon>
        <taxon>Pseudomonadota</taxon>
        <taxon>Alphaproteobacteria</taxon>
        <taxon>Sphingomonadales</taxon>
        <taxon>Sphingomonadaceae</taxon>
        <taxon>Sphingomonas</taxon>
    </lineage>
</organism>
<proteinExistence type="predicted"/>
<dbReference type="Proteomes" id="UP000502502">
    <property type="component" value="Chromosome"/>
</dbReference>
<evidence type="ECO:0000256" key="1">
    <source>
        <dbReference type="SAM" id="MobiDB-lite"/>
    </source>
</evidence>
<dbReference type="KEGG" id="ssin:G7078_06825"/>
<feature type="region of interest" description="Disordered" evidence="1">
    <location>
        <begin position="54"/>
        <end position="75"/>
    </location>
</feature>
<accession>A0A6G7ZNN2</accession>
<dbReference type="AlphaFoldDB" id="A0A6G7ZNN2"/>
<evidence type="ECO:0000313" key="3">
    <source>
        <dbReference type="Proteomes" id="UP000502502"/>
    </source>
</evidence>
<sequence length="75" mass="8378">MLAPFATLIFLVTAWLIAKLVIETIDDSGQRIVAALFRRQPTVAVHAMKIPVRASRQRTPARPVAAPRMQWRDAA</sequence>
<gene>
    <name evidence="2" type="ORF">G7078_06825</name>
</gene>
<name>A0A6G7ZNN2_9SPHN</name>
<reference evidence="2 3" key="1">
    <citation type="submission" date="2020-03" db="EMBL/GenBank/DDBJ databases">
        <title>Sphingomonas sp. nov., isolated from fish.</title>
        <authorList>
            <person name="Hyun D.-W."/>
            <person name="Bae J.-W."/>
        </authorList>
    </citation>
    <scope>NUCLEOTIDE SEQUENCE [LARGE SCALE GENOMIC DNA]</scope>
    <source>
        <strain evidence="2 3">HDW15C</strain>
    </source>
</reference>
<dbReference type="RefSeq" id="WP_166094354.1">
    <property type="nucleotide sequence ID" value="NZ_CP049871.1"/>
</dbReference>
<keyword evidence="3" id="KW-1185">Reference proteome</keyword>
<protein>
    <submittedName>
        <fullName evidence="2">Uncharacterized protein</fullName>
    </submittedName>
</protein>